<dbReference type="AlphaFoldDB" id="W0FJ16"/>
<dbReference type="InterPro" id="IPR004108">
    <property type="entry name" value="Fe_hydrogenase_lsu_C"/>
</dbReference>
<dbReference type="InterPro" id="IPR017896">
    <property type="entry name" value="4Fe4S_Fe-S-bd"/>
</dbReference>
<dbReference type="Pfam" id="PF00037">
    <property type="entry name" value="Fer4"/>
    <property type="match status" value="1"/>
</dbReference>
<keyword evidence="4" id="KW-0249">Electron transport</keyword>
<evidence type="ECO:0000259" key="7">
    <source>
        <dbReference type="PROSITE" id="PS51379"/>
    </source>
</evidence>
<dbReference type="Pfam" id="PF02906">
    <property type="entry name" value="Fe_hyd_lg_C"/>
    <property type="match status" value="1"/>
</dbReference>
<name>W0FJ16_9BACT</name>
<evidence type="ECO:0000256" key="3">
    <source>
        <dbReference type="ARBA" id="ARBA00022723"/>
    </source>
</evidence>
<proteinExistence type="predicted"/>
<dbReference type="Pfam" id="PF12838">
    <property type="entry name" value="Fer4_7"/>
    <property type="match status" value="1"/>
</dbReference>
<feature type="domain" description="4Fe-4S ferredoxin-type" evidence="7">
    <location>
        <begin position="219"/>
        <end position="248"/>
    </location>
</feature>
<dbReference type="SUPFAM" id="SSF54862">
    <property type="entry name" value="4Fe-4S ferredoxins"/>
    <property type="match status" value="1"/>
</dbReference>
<dbReference type="InterPro" id="IPR017900">
    <property type="entry name" value="4Fe4S_Fe_S_CS"/>
</dbReference>
<dbReference type="GO" id="GO:0046872">
    <property type="term" value="F:metal ion binding"/>
    <property type="evidence" value="ECO:0007669"/>
    <property type="project" value="UniProtKB-KW"/>
</dbReference>
<dbReference type="EMBL" id="KC246807">
    <property type="protein sequence ID" value="AHF24833.1"/>
    <property type="molecule type" value="Genomic_DNA"/>
</dbReference>
<dbReference type="NCBIfam" id="TIGR04105">
    <property type="entry name" value="FeFe_hydrog_B1"/>
    <property type="match status" value="1"/>
</dbReference>
<dbReference type="PROSITE" id="PS00198">
    <property type="entry name" value="4FE4S_FER_1"/>
    <property type="match status" value="2"/>
</dbReference>
<keyword evidence="1" id="KW-0813">Transport</keyword>
<keyword evidence="6" id="KW-0411">Iron-sulfur</keyword>
<dbReference type="PANTHER" id="PTHR42859">
    <property type="entry name" value="OXIDOREDUCTASE"/>
    <property type="match status" value="1"/>
</dbReference>
<dbReference type="PANTHER" id="PTHR42859:SF10">
    <property type="entry name" value="DIMETHYLSULFOXIDE REDUCTASE CHAIN B"/>
    <property type="match status" value="1"/>
</dbReference>
<accession>W0FJ16</accession>
<protein>
    <submittedName>
        <fullName evidence="8">Iron-only hydrogenase</fullName>
    </submittedName>
</protein>
<keyword evidence="5" id="KW-0408">Iron</keyword>
<keyword evidence="3" id="KW-0479">Metal-binding</keyword>
<dbReference type="Gene3D" id="3.30.70.20">
    <property type="match status" value="2"/>
</dbReference>
<dbReference type="SUPFAM" id="SSF53920">
    <property type="entry name" value="Fe-only hydrogenase"/>
    <property type="match status" value="1"/>
</dbReference>
<evidence type="ECO:0000256" key="2">
    <source>
        <dbReference type="ARBA" id="ARBA00022485"/>
    </source>
</evidence>
<evidence type="ECO:0000256" key="4">
    <source>
        <dbReference type="ARBA" id="ARBA00022982"/>
    </source>
</evidence>
<dbReference type="PROSITE" id="PS51379">
    <property type="entry name" value="4FE4S_FER_2"/>
    <property type="match status" value="2"/>
</dbReference>
<evidence type="ECO:0000256" key="1">
    <source>
        <dbReference type="ARBA" id="ARBA00022448"/>
    </source>
</evidence>
<dbReference type="GO" id="GO:0051539">
    <property type="term" value="F:4 iron, 4 sulfur cluster binding"/>
    <property type="evidence" value="ECO:0007669"/>
    <property type="project" value="UniProtKB-KW"/>
</dbReference>
<organism evidence="8">
    <name type="scientific">uncultured bacterium Contig2</name>
    <dbReference type="NCBI Taxonomy" id="1393529"/>
    <lineage>
        <taxon>Bacteria</taxon>
        <taxon>environmental samples</taxon>
    </lineage>
</organism>
<sequence length="550" mass="60524">MFDKPTPRFASRAYQALPSRAFLGIIGRKGNDPVSSLPAKRNTPEGVMGMITNDKGIVELKHHILREVCRLAWDDRLIADNCERLVLEVIPGPQPQYRCCVYKEREIVRGRVRLAMGLNPDVGSGSRNVVAVIPAACDDCPIQDYMITDICRFCLGKACLNACRFGAVMPGDTRMHIDPAKCKSCGMCAKACPYGAIVHMERPCRKACPVGAITYSESGLCVIDDEKCVHCGHCIHNCPFGAIGSRIYAVDIIREIRSGKRVYAMCAPATEGQFGKDVSMASIRAALKKLGFTDMVEVGLGGDMTAAYEALEWIEARKEGRKMTTSCCPAFISMLRHHFPEEYRKYKSNTVSPMVAVSRYLKHLDPGCVTVFIGPCIAKKGETLNEFIADRPDYALTYGEIVAMLDSRDIALEPVEEAYQEASLFGKQFAGSGGVAAAVLQVMKELGEDPSDIRLLQCSGGDECKKAMTLLKAGKLQEDFVEGMMCPGGCIGGPSKHQAEAQVLRDRKELLSRADGRRILENLEKYPMDQFSMFRDGHLDPSVSPFRKKT</sequence>
<dbReference type="InterPro" id="IPR027631">
    <property type="entry name" value="Mono_FeFe_hydrog"/>
</dbReference>
<dbReference type="InterPro" id="IPR009016">
    <property type="entry name" value="Fe_hydrogenase"/>
</dbReference>
<evidence type="ECO:0000256" key="6">
    <source>
        <dbReference type="ARBA" id="ARBA00023014"/>
    </source>
</evidence>
<keyword evidence="2" id="KW-0004">4Fe-4S</keyword>
<evidence type="ECO:0000313" key="8">
    <source>
        <dbReference type="EMBL" id="AHF24833.1"/>
    </source>
</evidence>
<evidence type="ECO:0000256" key="5">
    <source>
        <dbReference type="ARBA" id="ARBA00023004"/>
    </source>
</evidence>
<dbReference type="Gene3D" id="3.40.950.10">
    <property type="entry name" value="Fe-only Hydrogenase (Larger Subunit), Chain L, domain 3"/>
    <property type="match status" value="1"/>
</dbReference>
<feature type="domain" description="4Fe-4S ferredoxin-type" evidence="7">
    <location>
        <begin position="173"/>
        <end position="203"/>
    </location>
</feature>
<reference evidence="8" key="1">
    <citation type="journal article" date="2013" name="PLoS ONE">
        <title>Metagenomic insights into the carbohydrate-active enzymes carried by the microorganisms adhering to solid digesta in the rumen of cows.</title>
        <authorList>
            <person name="Wang L."/>
            <person name="Hatem A."/>
            <person name="Catalyurek U.V."/>
            <person name="Morrison M."/>
            <person name="Yu Z."/>
        </authorList>
    </citation>
    <scope>NUCLEOTIDE SEQUENCE</scope>
</reference>
<dbReference type="InterPro" id="IPR050294">
    <property type="entry name" value="RnfB_subfamily"/>
</dbReference>